<keyword evidence="8" id="KW-1133">Transmembrane helix</keyword>
<reference evidence="13" key="2">
    <citation type="submission" date="2014-06" db="EMBL/GenBank/DDBJ databases">
        <title>The complete genome of Blastobotrys (Arxula) adeninivorans LS3 - a yeast of biotechnological interest.</title>
        <authorList>
            <person name="Kunze G."/>
            <person name="Gaillardin C."/>
            <person name="Czernicka M."/>
            <person name="Durrens P."/>
            <person name="Martin T."/>
            <person name="Boer E."/>
            <person name="Gabaldon T."/>
            <person name="Cruz J."/>
            <person name="Talla E."/>
            <person name="Marck C."/>
            <person name="Goffeau A."/>
            <person name="Barbe V."/>
            <person name="Baret P."/>
            <person name="Baronian K."/>
            <person name="Beier S."/>
            <person name="Bleykasten C."/>
            <person name="Bode R."/>
            <person name="Casaregola S."/>
            <person name="Despons L."/>
            <person name="Fairhead C."/>
            <person name="Giersberg M."/>
            <person name="Gierski P."/>
            <person name="Hahnel U."/>
            <person name="Hartmann A."/>
            <person name="Jankowska D."/>
            <person name="Jubin C."/>
            <person name="Jung P."/>
            <person name="Lafontaine I."/>
            <person name="Leh-Louis V."/>
            <person name="Lemaire M."/>
            <person name="Marcet-Houben M."/>
            <person name="Mascher M."/>
            <person name="Morel G."/>
            <person name="Richard G.-F."/>
            <person name="Riechen J."/>
            <person name="Sacerdot C."/>
            <person name="Sarkar A."/>
            <person name="Savel G."/>
            <person name="Schacherer J."/>
            <person name="Sherman D."/>
            <person name="Straub M.-L."/>
            <person name="Stein N."/>
            <person name="Thierry A."/>
            <person name="Trautwein-Schult A."/>
            <person name="Westhof E."/>
            <person name="Worch S."/>
            <person name="Dujon B."/>
            <person name="Souciet J.-L."/>
            <person name="Wincker P."/>
            <person name="Scholz U."/>
            <person name="Neuveglise N."/>
        </authorList>
    </citation>
    <scope>NUCLEOTIDE SEQUENCE</scope>
    <source>
        <strain evidence="13">LS3</strain>
    </source>
</reference>
<comment type="subcellular location">
    <subcellularLocation>
        <location evidence="1 12">Mitochondrion inner membrane</location>
        <topology evidence="1 12">Single-pass membrane protein</topology>
    </subcellularLocation>
</comment>
<dbReference type="InterPro" id="IPR036656">
    <property type="entry name" value="QCR9_sf"/>
</dbReference>
<evidence type="ECO:0000256" key="12">
    <source>
        <dbReference type="RuleBase" id="RU368056"/>
    </source>
</evidence>
<gene>
    <name evidence="13" type="ORF">GNLVRS02_ARAD1B14938g</name>
</gene>
<sequence length="64" mass="7714">MSFATTIYNTVFKRNTVFVSTVFFSAFFYDVAFHNTFDRIFDSLNQGKQWKDIRHRYVEANDEE</sequence>
<keyword evidence="7 12" id="KW-0249">Electron transport</keyword>
<keyword evidence="4 12" id="KW-0679">Respiratory chain</keyword>
<evidence type="ECO:0000256" key="4">
    <source>
        <dbReference type="ARBA" id="ARBA00022660"/>
    </source>
</evidence>
<dbReference type="Pfam" id="PF05365">
    <property type="entry name" value="UCR_UQCRX_QCR9"/>
    <property type="match status" value="1"/>
</dbReference>
<keyword evidence="5" id="KW-0812">Transmembrane</keyword>
<evidence type="ECO:0000256" key="6">
    <source>
        <dbReference type="ARBA" id="ARBA00022792"/>
    </source>
</evidence>
<evidence type="ECO:0000313" key="13">
    <source>
        <dbReference type="EMBL" id="CDP36520.1"/>
    </source>
</evidence>
<evidence type="ECO:0000256" key="9">
    <source>
        <dbReference type="ARBA" id="ARBA00023128"/>
    </source>
</evidence>
<keyword evidence="13" id="KW-0560">Oxidoreductase</keyword>
<dbReference type="GO" id="GO:0005743">
    <property type="term" value="C:mitochondrial inner membrane"/>
    <property type="evidence" value="ECO:0007669"/>
    <property type="project" value="UniProtKB-SubCell"/>
</dbReference>
<evidence type="ECO:0000256" key="2">
    <source>
        <dbReference type="ARBA" id="ARBA00007856"/>
    </source>
</evidence>
<evidence type="ECO:0000256" key="5">
    <source>
        <dbReference type="ARBA" id="ARBA00022692"/>
    </source>
</evidence>
<dbReference type="SUPFAM" id="SSF81514">
    <property type="entry name" value="Subunit X (non-heme 7 kDa protein) of cytochrome bc1 complex (Ubiquinol-cytochrome c reductase)"/>
    <property type="match status" value="1"/>
</dbReference>
<dbReference type="PANTHER" id="PTHR12980">
    <property type="entry name" value="UBIQUINOL-CYTOCHROME C REDUCTASE COMPLEX, SUBUNIT X"/>
    <property type="match status" value="1"/>
</dbReference>
<evidence type="ECO:0000256" key="7">
    <source>
        <dbReference type="ARBA" id="ARBA00022982"/>
    </source>
</evidence>
<evidence type="ECO:0000256" key="11">
    <source>
        <dbReference type="ARBA" id="ARBA00044247"/>
    </source>
</evidence>
<organism evidence="13">
    <name type="scientific">Blastobotrys adeninivorans</name>
    <name type="common">Yeast</name>
    <name type="synonym">Arxula adeninivorans</name>
    <dbReference type="NCBI Taxonomy" id="409370"/>
    <lineage>
        <taxon>Eukaryota</taxon>
        <taxon>Fungi</taxon>
        <taxon>Dikarya</taxon>
        <taxon>Ascomycota</taxon>
        <taxon>Saccharomycotina</taxon>
        <taxon>Dipodascomycetes</taxon>
        <taxon>Dipodascales</taxon>
        <taxon>Trichomonascaceae</taxon>
        <taxon>Blastobotrys</taxon>
    </lineage>
</organism>
<reference evidence="13" key="1">
    <citation type="submission" date="2014-02" db="EMBL/GenBank/DDBJ databases">
        <authorList>
            <person name="Genoscope - CEA"/>
        </authorList>
    </citation>
    <scope>NUCLEOTIDE SEQUENCE</scope>
    <source>
        <strain evidence="13">LS3</strain>
    </source>
</reference>
<keyword evidence="9 12" id="KW-0496">Mitochondrion</keyword>
<comment type="function">
    <text evidence="12">Component of the ubiquinol-cytochrome c oxidoreductase, a multisubunit transmembrane complex that is part of the mitochondrial electron transport chain which drives oxidative phosphorylation. The complex plays an important role in the uptake of multiple carbon sources present in different host niches.</text>
</comment>
<dbReference type="GO" id="GO:0006122">
    <property type="term" value="P:mitochondrial electron transport, ubiquinol to cytochrome c"/>
    <property type="evidence" value="ECO:0007669"/>
    <property type="project" value="UniProtKB-UniRule"/>
</dbReference>
<dbReference type="GO" id="GO:0016491">
    <property type="term" value="F:oxidoreductase activity"/>
    <property type="evidence" value="ECO:0007669"/>
    <property type="project" value="UniProtKB-KW"/>
</dbReference>
<comment type="subunit">
    <text evidence="12">Component of the ubiquinol-cytochrome c oxidoreductase (cytochrome b-c1 complex, complex III, CIII), a multisubunit enzyme composed of 3 respiratory subunits cytochrome b, cytochrome c1 and Rieske protein, 2 core protein subunits, and additional low-molecular weight protein subunits.</text>
</comment>
<dbReference type="GO" id="GO:0045275">
    <property type="term" value="C:respiratory chain complex III"/>
    <property type="evidence" value="ECO:0007669"/>
    <property type="project" value="UniProtKB-UniRule"/>
</dbReference>
<dbReference type="PhylomeDB" id="A0A060T5W6"/>
<evidence type="ECO:0000256" key="3">
    <source>
        <dbReference type="ARBA" id="ARBA00022448"/>
    </source>
</evidence>
<evidence type="ECO:0000256" key="10">
    <source>
        <dbReference type="ARBA" id="ARBA00023136"/>
    </source>
</evidence>
<protein>
    <recommendedName>
        <fullName evidence="11 12">Complex III subunit 9</fullName>
    </recommendedName>
</protein>
<comment type="similarity">
    <text evidence="2 12">Belongs to the UQCR10/QCR9 family.</text>
</comment>
<dbReference type="PANTHER" id="PTHR12980:SF0">
    <property type="entry name" value="CYTOCHROME B-C1 COMPLEX SUBUNIT 9"/>
    <property type="match status" value="1"/>
</dbReference>
<proteinExistence type="inferred from homology"/>
<dbReference type="Gene3D" id="1.20.5.260">
    <property type="entry name" value="Cytochrome b-c1 complex subunit 9"/>
    <property type="match status" value="1"/>
</dbReference>
<dbReference type="EMBL" id="HG937692">
    <property type="protein sequence ID" value="CDP36520.1"/>
    <property type="molecule type" value="Genomic_DNA"/>
</dbReference>
<name>A0A060T5W6_BLAAD</name>
<dbReference type="FunFam" id="1.20.5.260:FF:000001">
    <property type="entry name" value="Cytochrome b-c1 complex subunit 9"/>
    <property type="match status" value="1"/>
</dbReference>
<keyword evidence="6 12" id="KW-0999">Mitochondrion inner membrane</keyword>
<accession>A0A060T5W6</accession>
<evidence type="ECO:0000256" key="1">
    <source>
        <dbReference type="ARBA" id="ARBA00004434"/>
    </source>
</evidence>
<evidence type="ECO:0000256" key="8">
    <source>
        <dbReference type="ARBA" id="ARBA00022989"/>
    </source>
</evidence>
<keyword evidence="3 12" id="KW-0813">Transport</keyword>
<dbReference type="InterPro" id="IPR008027">
    <property type="entry name" value="QCR9"/>
</dbReference>
<dbReference type="AlphaFoldDB" id="A0A060T5W6"/>
<keyword evidence="10" id="KW-0472">Membrane</keyword>